<accession>A0A6V8LDP2</accession>
<evidence type="ECO:0000256" key="1">
    <source>
        <dbReference type="SAM" id="MobiDB-lite"/>
    </source>
</evidence>
<dbReference type="AlphaFoldDB" id="A0A6V8LDP2"/>
<dbReference type="RefSeq" id="WP_246278470.1">
    <property type="nucleotide sequence ID" value="NZ_BLPG01000001.1"/>
</dbReference>
<sequence length="244" mass="25351">MLGTAAPPLVRADAPPELIAVVSELLAKDPHARPADAATVAQRLDTLRRQAVPPEEPAAPSTVDASGAPPAFDDFARATPPPSPTAPLPHGKPILVFGPKAPSWRTGRKALLSAAAGVVALLAAAGAVLLVSQPDELADPTPPAQTATAGPAPSPTPAGRLELADPTDRGDVVELSWRSSEPMDFAVVVAAEGERAKVLFVQRNTSHRVPVDPVRRYCFRIQGTDGTHVVESEAKPIRGARCVT</sequence>
<feature type="region of interest" description="Disordered" evidence="1">
    <location>
        <begin position="46"/>
        <end position="93"/>
    </location>
</feature>
<gene>
    <name evidence="2" type="ORF">Prum_089950</name>
</gene>
<organism evidence="2 3">
    <name type="scientific">Phytohabitans rumicis</name>
    <dbReference type="NCBI Taxonomy" id="1076125"/>
    <lineage>
        <taxon>Bacteria</taxon>
        <taxon>Bacillati</taxon>
        <taxon>Actinomycetota</taxon>
        <taxon>Actinomycetes</taxon>
        <taxon>Micromonosporales</taxon>
        <taxon>Micromonosporaceae</taxon>
    </lineage>
</organism>
<reference evidence="2 3" key="2">
    <citation type="submission" date="2020-03" db="EMBL/GenBank/DDBJ databases">
        <authorList>
            <person name="Ichikawa N."/>
            <person name="Kimura A."/>
            <person name="Kitahashi Y."/>
            <person name="Uohara A."/>
        </authorList>
    </citation>
    <scope>NUCLEOTIDE SEQUENCE [LARGE SCALE GENOMIC DNA]</scope>
    <source>
        <strain evidence="2 3">NBRC 108638</strain>
    </source>
</reference>
<reference evidence="2 3" key="1">
    <citation type="submission" date="2020-03" db="EMBL/GenBank/DDBJ databases">
        <title>Whole genome shotgun sequence of Phytohabitans rumicis NBRC 108638.</title>
        <authorList>
            <person name="Komaki H."/>
            <person name="Tamura T."/>
        </authorList>
    </citation>
    <scope>NUCLEOTIDE SEQUENCE [LARGE SCALE GENOMIC DNA]</scope>
    <source>
        <strain evidence="2 3">NBRC 108638</strain>
    </source>
</reference>
<evidence type="ECO:0000313" key="2">
    <source>
        <dbReference type="EMBL" id="GFJ95353.1"/>
    </source>
</evidence>
<comment type="caution">
    <text evidence="2">The sequence shown here is derived from an EMBL/GenBank/DDBJ whole genome shotgun (WGS) entry which is preliminary data.</text>
</comment>
<name>A0A6V8LDP2_9ACTN</name>
<proteinExistence type="predicted"/>
<dbReference type="EMBL" id="BLPG01000001">
    <property type="protein sequence ID" value="GFJ95353.1"/>
    <property type="molecule type" value="Genomic_DNA"/>
</dbReference>
<keyword evidence="3" id="KW-1185">Reference proteome</keyword>
<feature type="region of interest" description="Disordered" evidence="1">
    <location>
        <begin position="136"/>
        <end position="164"/>
    </location>
</feature>
<dbReference type="Proteomes" id="UP000482960">
    <property type="component" value="Unassembled WGS sequence"/>
</dbReference>
<protein>
    <submittedName>
        <fullName evidence="2">Uncharacterized protein</fullName>
    </submittedName>
</protein>
<evidence type="ECO:0000313" key="3">
    <source>
        <dbReference type="Proteomes" id="UP000482960"/>
    </source>
</evidence>